<keyword evidence="5 8" id="KW-0812">Transmembrane</keyword>
<dbReference type="Pfam" id="PF01235">
    <property type="entry name" value="Na_Ala_symp"/>
    <property type="match status" value="1"/>
</dbReference>
<keyword evidence="10" id="KW-1185">Reference proteome</keyword>
<comment type="similarity">
    <text evidence="2 8">Belongs to the alanine or glycine:cation symporter (AGCS) (TC 2.A.25) family.</text>
</comment>
<evidence type="ECO:0000256" key="3">
    <source>
        <dbReference type="ARBA" id="ARBA00022448"/>
    </source>
</evidence>
<dbReference type="PANTHER" id="PTHR30330">
    <property type="entry name" value="AGSS FAMILY TRANSPORTER, SODIUM-ALANINE"/>
    <property type="match status" value="1"/>
</dbReference>
<keyword evidence="3 8" id="KW-0813">Transport</keyword>
<keyword evidence="6 8" id="KW-1133">Transmembrane helix</keyword>
<comment type="caution">
    <text evidence="9">The sequence shown here is derived from an EMBL/GenBank/DDBJ whole genome shotgun (WGS) entry which is preliminary data.</text>
</comment>
<sequence length="502" mass="53340">MDRFNEILDSIAGVVWGPYVLIPLLLGTGVYMTVRLGGLQFTRTAAALNLGLIRRQDEGASGDVSQYRALATAMAATIGTGNIAGVATAISLGGPGAIFWMWMSGIFGMALKYSESMLAVRFREVDGNGNRNGGPQYYLTKGLRGRFLSPLGVVLAWAFTIFTIIASFGIGNMVQANSMSEAMNDTFSIPDWFTGALVAIITLVVLVGGIKSISSAAARVVPIMIIIFIVAQVWVLAAFVDQIPDAIGAIFTDAFTGSAAAGGFTGAAVIAAIQFGLARGLFSNESGMGSAAIAAGAAQTSHPVRQGLVSMTQTFIDTIILVTLTALVIVVSGAYTQTDAAGEALTGVRLTSAAFNEGLPGNIGGYVVALCLLLFALTTLWGWSYYGERAIERAVGTRAILPFRLVWVVMAFVGATIPLATVWTFADIMNGFMVIPNLIGILILSGLVARETRAYLKFDPKLRATQAEIDEHFADDPDYQQWRTHEKQMDVEAAADRRRQSS</sequence>
<protein>
    <submittedName>
        <fullName evidence="9">Sodium:alanine symporter family protein</fullName>
    </submittedName>
</protein>
<keyword evidence="4 8" id="KW-1003">Cell membrane</keyword>
<keyword evidence="7 8" id="KW-0472">Membrane</keyword>
<evidence type="ECO:0000256" key="1">
    <source>
        <dbReference type="ARBA" id="ARBA00004651"/>
    </source>
</evidence>
<feature type="transmembrane region" description="Helical" evidence="8">
    <location>
        <begin position="147"/>
        <end position="169"/>
    </location>
</feature>
<evidence type="ECO:0000256" key="6">
    <source>
        <dbReference type="ARBA" id="ARBA00022989"/>
    </source>
</evidence>
<feature type="transmembrane region" description="Helical" evidence="8">
    <location>
        <begin position="259"/>
        <end position="278"/>
    </location>
</feature>
<evidence type="ECO:0000313" key="9">
    <source>
        <dbReference type="EMBL" id="GAA3971010.1"/>
    </source>
</evidence>
<dbReference type="NCBIfam" id="TIGR00835">
    <property type="entry name" value="agcS"/>
    <property type="match status" value="1"/>
</dbReference>
<dbReference type="Gene3D" id="1.20.1740.10">
    <property type="entry name" value="Amino acid/polyamine transporter I"/>
    <property type="match status" value="1"/>
</dbReference>
<accession>A0ABP7PTB7</accession>
<name>A0ABP7PTB7_9ACTN</name>
<evidence type="ECO:0000313" key="10">
    <source>
        <dbReference type="Proteomes" id="UP001418444"/>
    </source>
</evidence>
<comment type="subcellular location">
    <subcellularLocation>
        <location evidence="1 8">Cell membrane</location>
        <topology evidence="1 8">Multi-pass membrane protein</topology>
    </subcellularLocation>
</comment>
<dbReference type="EMBL" id="BAAAZW010000015">
    <property type="protein sequence ID" value="GAA3971010.1"/>
    <property type="molecule type" value="Genomic_DNA"/>
</dbReference>
<evidence type="ECO:0000256" key="7">
    <source>
        <dbReference type="ARBA" id="ARBA00023136"/>
    </source>
</evidence>
<dbReference type="RefSeq" id="WP_344786059.1">
    <property type="nucleotide sequence ID" value="NZ_BAAAZW010000015.1"/>
</dbReference>
<feature type="transmembrane region" description="Helical" evidence="8">
    <location>
        <begin position="315"/>
        <end position="335"/>
    </location>
</feature>
<dbReference type="InterPro" id="IPR001463">
    <property type="entry name" value="Na/Ala_symport"/>
</dbReference>
<reference evidence="10" key="1">
    <citation type="journal article" date="2019" name="Int. J. Syst. Evol. Microbiol.">
        <title>The Global Catalogue of Microorganisms (GCM) 10K type strain sequencing project: providing services to taxonomists for standard genome sequencing and annotation.</title>
        <authorList>
            <consortium name="The Broad Institute Genomics Platform"/>
            <consortium name="The Broad Institute Genome Sequencing Center for Infectious Disease"/>
            <person name="Wu L."/>
            <person name="Ma J."/>
        </authorList>
    </citation>
    <scope>NUCLEOTIDE SEQUENCE [LARGE SCALE GENOMIC DNA]</scope>
    <source>
        <strain evidence="10">JCM 16923</strain>
    </source>
</reference>
<feature type="transmembrane region" description="Helical" evidence="8">
    <location>
        <begin position="189"/>
        <end position="208"/>
    </location>
</feature>
<dbReference type="PRINTS" id="PR00175">
    <property type="entry name" value="NAALASMPORT"/>
</dbReference>
<keyword evidence="8" id="KW-0769">Symport</keyword>
<evidence type="ECO:0000256" key="4">
    <source>
        <dbReference type="ARBA" id="ARBA00022475"/>
    </source>
</evidence>
<dbReference type="Proteomes" id="UP001418444">
    <property type="component" value="Unassembled WGS sequence"/>
</dbReference>
<dbReference type="PANTHER" id="PTHR30330:SF3">
    <property type="entry name" value="TRANSCRIPTIONAL REGULATOR, LRP FAMILY"/>
    <property type="match status" value="1"/>
</dbReference>
<evidence type="ECO:0000256" key="8">
    <source>
        <dbReference type="RuleBase" id="RU363064"/>
    </source>
</evidence>
<gene>
    <name evidence="9" type="ORF">GCM10022231_35600</name>
</gene>
<feature type="transmembrane region" description="Helical" evidence="8">
    <location>
        <begin position="432"/>
        <end position="449"/>
    </location>
</feature>
<feature type="transmembrane region" description="Helical" evidence="8">
    <location>
        <begin position="16"/>
        <end position="34"/>
    </location>
</feature>
<evidence type="ECO:0000256" key="2">
    <source>
        <dbReference type="ARBA" id="ARBA00009261"/>
    </source>
</evidence>
<feature type="transmembrane region" description="Helical" evidence="8">
    <location>
        <begin position="220"/>
        <end position="239"/>
    </location>
</feature>
<evidence type="ECO:0000256" key="5">
    <source>
        <dbReference type="ARBA" id="ARBA00022692"/>
    </source>
</evidence>
<feature type="transmembrane region" description="Helical" evidence="8">
    <location>
        <begin position="97"/>
        <end position="114"/>
    </location>
</feature>
<proteinExistence type="inferred from homology"/>
<organism evidence="9 10">
    <name type="scientific">Gordonia caeni</name>
    <dbReference type="NCBI Taxonomy" id="1007097"/>
    <lineage>
        <taxon>Bacteria</taxon>
        <taxon>Bacillati</taxon>
        <taxon>Actinomycetota</taxon>
        <taxon>Actinomycetes</taxon>
        <taxon>Mycobacteriales</taxon>
        <taxon>Gordoniaceae</taxon>
        <taxon>Gordonia</taxon>
    </lineage>
</organism>
<feature type="transmembrane region" description="Helical" evidence="8">
    <location>
        <begin position="363"/>
        <end position="384"/>
    </location>
</feature>
<feature type="transmembrane region" description="Helical" evidence="8">
    <location>
        <begin position="405"/>
        <end position="426"/>
    </location>
</feature>